<dbReference type="Proteomes" id="UP000594637">
    <property type="component" value="Chromosome"/>
</dbReference>
<protein>
    <submittedName>
        <fullName evidence="2">Uncharacterized protein</fullName>
    </submittedName>
</protein>
<sequence>MARNPLSIGGARVLLVVGAVSMSLTGCVDGLTDNPLTDSEVSAFLTGATEVSAAADEASLAVASQTASLQRDAIVLSRASLDAAERLAQAKADAETTAQDLRRRTDAVRASATADDLSEIATARAAYDKAMKGTSVEDLKKALIAYTLAVVTAETHVAARQVAATEGTEHEAPGQVPAAPQDRPAAGQPGGVEGETQFFGPPAGGGAPPVPPADGGAPPAPPEEPPADPPAESPADPVVTEPLQVPGEGGEGTTP</sequence>
<gene>
    <name evidence="2" type="ORF">ID810_03725</name>
</gene>
<dbReference type="RefSeq" id="WP_166855712.1">
    <property type="nucleotide sequence ID" value="NZ_CP063989.1"/>
</dbReference>
<name>A0A7T0LM18_9ACTO</name>
<organism evidence="2 3">
    <name type="scientific">Actinomyces respiraculi</name>
    <dbReference type="NCBI Taxonomy" id="2744574"/>
    <lineage>
        <taxon>Bacteria</taxon>
        <taxon>Bacillati</taxon>
        <taxon>Actinomycetota</taxon>
        <taxon>Actinomycetes</taxon>
        <taxon>Actinomycetales</taxon>
        <taxon>Actinomycetaceae</taxon>
        <taxon>Actinomyces</taxon>
    </lineage>
</organism>
<feature type="region of interest" description="Disordered" evidence="1">
    <location>
        <begin position="161"/>
        <end position="255"/>
    </location>
</feature>
<dbReference type="PROSITE" id="PS51257">
    <property type="entry name" value="PROKAR_LIPOPROTEIN"/>
    <property type="match status" value="1"/>
</dbReference>
<evidence type="ECO:0000256" key="1">
    <source>
        <dbReference type="SAM" id="MobiDB-lite"/>
    </source>
</evidence>
<dbReference type="EMBL" id="CP063989">
    <property type="protein sequence ID" value="QPL06057.1"/>
    <property type="molecule type" value="Genomic_DNA"/>
</dbReference>
<dbReference type="AlphaFoldDB" id="A0A7T0LM18"/>
<evidence type="ECO:0000313" key="2">
    <source>
        <dbReference type="EMBL" id="QPL06057.1"/>
    </source>
</evidence>
<reference evidence="2 3" key="1">
    <citation type="submission" date="2020-11" db="EMBL/GenBank/DDBJ databases">
        <title>Actinomyces sp. ZJ750.</title>
        <authorList>
            <person name="Zhou J."/>
        </authorList>
    </citation>
    <scope>NUCLEOTIDE SEQUENCE [LARGE SCALE GENOMIC DNA]</scope>
    <source>
        <strain evidence="2 3">ZJ750</strain>
    </source>
</reference>
<dbReference type="KEGG" id="arep:ID810_03725"/>
<keyword evidence="3" id="KW-1185">Reference proteome</keyword>
<evidence type="ECO:0000313" key="3">
    <source>
        <dbReference type="Proteomes" id="UP000594637"/>
    </source>
</evidence>
<accession>A0A7T0LM18</accession>
<feature type="compositionally biased region" description="Pro residues" evidence="1">
    <location>
        <begin position="208"/>
        <end position="232"/>
    </location>
</feature>
<proteinExistence type="predicted"/>